<dbReference type="AlphaFoldDB" id="A0A4V6A3B9"/>
<evidence type="ECO:0000256" key="1">
    <source>
        <dbReference type="SAM" id="MobiDB-lite"/>
    </source>
</evidence>
<reference evidence="2 3" key="1">
    <citation type="journal article" date="2015" name="Genome Biol.">
        <title>Comparative genomics of Steinernema reveals deeply conserved gene regulatory networks.</title>
        <authorList>
            <person name="Dillman A.R."/>
            <person name="Macchietto M."/>
            <person name="Porter C.F."/>
            <person name="Rogers A."/>
            <person name="Williams B."/>
            <person name="Antoshechkin I."/>
            <person name="Lee M.M."/>
            <person name="Goodwin Z."/>
            <person name="Lu X."/>
            <person name="Lewis E.E."/>
            <person name="Goodrich-Blair H."/>
            <person name="Stock S.P."/>
            <person name="Adams B.J."/>
            <person name="Sternberg P.W."/>
            <person name="Mortazavi A."/>
        </authorList>
    </citation>
    <scope>NUCLEOTIDE SEQUENCE [LARGE SCALE GENOMIC DNA]</scope>
    <source>
        <strain evidence="2 3">ALL</strain>
    </source>
</reference>
<dbReference type="InterPro" id="IPR014729">
    <property type="entry name" value="Rossmann-like_a/b/a_fold"/>
</dbReference>
<comment type="caution">
    <text evidence="2">The sequence shown here is derived from an EMBL/GenBank/DDBJ whole genome shotgun (WGS) entry which is preliminary data.</text>
</comment>
<proteinExistence type="predicted"/>
<dbReference type="Proteomes" id="UP000298663">
    <property type="component" value="Unassembled WGS sequence"/>
</dbReference>
<evidence type="ECO:0000313" key="3">
    <source>
        <dbReference type="Proteomes" id="UP000298663"/>
    </source>
</evidence>
<keyword evidence="3" id="KW-1185">Reference proteome</keyword>
<dbReference type="Gene3D" id="3.40.50.620">
    <property type="entry name" value="HUPs"/>
    <property type="match status" value="1"/>
</dbReference>
<reference evidence="2 3" key="2">
    <citation type="journal article" date="2019" name="G3 (Bethesda)">
        <title>Hybrid Assembly of the Genome of the Entomopathogenic Nematode Steinernema carpocapsae Identifies the X-Chromosome.</title>
        <authorList>
            <person name="Serra L."/>
            <person name="Macchietto M."/>
            <person name="Macias-Munoz A."/>
            <person name="McGill C.J."/>
            <person name="Rodriguez I.M."/>
            <person name="Rodriguez B."/>
            <person name="Murad R."/>
            <person name="Mortazavi A."/>
        </authorList>
    </citation>
    <scope>NUCLEOTIDE SEQUENCE [LARGE SCALE GENOMIC DNA]</scope>
    <source>
        <strain evidence="2 3">ALL</strain>
    </source>
</reference>
<feature type="compositionally biased region" description="Basic and acidic residues" evidence="1">
    <location>
        <begin position="80"/>
        <end position="89"/>
    </location>
</feature>
<evidence type="ECO:0000313" key="2">
    <source>
        <dbReference type="EMBL" id="TKR82455.1"/>
    </source>
</evidence>
<dbReference type="OrthoDB" id="17102at2759"/>
<evidence type="ECO:0008006" key="4">
    <source>
        <dbReference type="Google" id="ProtNLM"/>
    </source>
</evidence>
<protein>
    <recommendedName>
        <fullName evidence="4">Cytidyltransferase-like domain-containing protein</fullName>
    </recommendedName>
</protein>
<gene>
    <name evidence="2" type="ORF">L596_016178</name>
</gene>
<feature type="region of interest" description="Disordered" evidence="1">
    <location>
        <begin position="61"/>
        <end position="105"/>
    </location>
</feature>
<name>A0A4V6A3B9_STECR</name>
<sequence length="105" mass="12042">MFSPAPFSDDLKIVKQREAIDYSEKITIEMARNNSAGRPVRIYADGVFDLFHHGHANLFAGEERVPQRPPHRRGLWGRGDPPREGEHGPQRGRALRNRPPLPLRR</sequence>
<accession>A0A4V6A3B9</accession>
<dbReference type="STRING" id="34508.A0A4V6A3B9"/>
<organism evidence="2 3">
    <name type="scientific">Steinernema carpocapsae</name>
    <name type="common">Entomopathogenic nematode</name>
    <dbReference type="NCBI Taxonomy" id="34508"/>
    <lineage>
        <taxon>Eukaryota</taxon>
        <taxon>Metazoa</taxon>
        <taxon>Ecdysozoa</taxon>
        <taxon>Nematoda</taxon>
        <taxon>Chromadorea</taxon>
        <taxon>Rhabditida</taxon>
        <taxon>Tylenchina</taxon>
        <taxon>Panagrolaimomorpha</taxon>
        <taxon>Strongyloidoidea</taxon>
        <taxon>Steinernematidae</taxon>
        <taxon>Steinernema</taxon>
    </lineage>
</organism>
<dbReference type="EMBL" id="AZBU02000004">
    <property type="protein sequence ID" value="TKR82455.1"/>
    <property type="molecule type" value="Genomic_DNA"/>
</dbReference>